<accession>A0ABR7LE64</accession>
<sequence length="172" mass="19122">MWALACGPIVGALAWAVWWLPSDALSQRRKWNAAIAVARRYVDGRNYMGKHDGQHGHSIAVAELLERVALSGRALRLNWTEDDTDPHGFASLQGHDWPTGVLPPMTDELMDILEQKLTADSVAELPEREAQAFPAPSRPVYIDPGDELLGRVLDGLRRWRPTPIPGTSEVDR</sequence>
<proteinExistence type="predicted"/>
<evidence type="ECO:0000313" key="1">
    <source>
        <dbReference type="EMBL" id="MBC6451004.1"/>
    </source>
</evidence>
<gene>
    <name evidence="1" type="ORF">GPZ80_27960</name>
</gene>
<dbReference type="EMBL" id="JABVED010000022">
    <property type="protein sequence ID" value="MBC6451004.1"/>
    <property type="molecule type" value="Genomic_DNA"/>
</dbReference>
<reference evidence="1 2" key="1">
    <citation type="submission" date="2020-06" db="EMBL/GenBank/DDBJ databases">
        <title>Actinokineospora xiongansis sp. nov., isolated from soil of Baiyangdian.</title>
        <authorList>
            <person name="Zhang X."/>
        </authorList>
    </citation>
    <scope>NUCLEOTIDE SEQUENCE [LARGE SCALE GENOMIC DNA]</scope>
    <source>
        <strain evidence="1 2">HBU206404</strain>
    </source>
</reference>
<evidence type="ECO:0000313" key="2">
    <source>
        <dbReference type="Proteomes" id="UP000734823"/>
    </source>
</evidence>
<comment type="caution">
    <text evidence="1">The sequence shown here is derived from an EMBL/GenBank/DDBJ whole genome shotgun (WGS) entry which is preliminary data.</text>
</comment>
<dbReference type="RefSeq" id="WP_187224079.1">
    <property type="nucleotide sequence ID" value="NZ_JABVED010000022.1"/>
</dbReference>
<keyword evidence="2" id="KW-1185">Reference proteome</keyword>
<name>A0ABR7LE64_9PSEU</name>
<protein>
    <submittedName>
        <fullName evidence="1">Uncharacterized protein</fullName>
    </submittedName>
</protein>
<dbReference type="Proteomes" id="UP000734823">
    <property type="component" value="Unassembled WGS sequence"/>
</dbReference>
<organism evidence="1 2">
    <name type="scientific">Actinokineospora xionganensis</name>
    <dbReference type="NCBI Taxonomy" id="2684470"/>
    <lineage>
        <taxon>Bacteria</taxon>
        <taxon>Bacillati</taxon>
        <taxon>Actinomycetota</taxon>
        <taxon>Actinomycetes</taxon>
        <taxon>Pseudonocardiales</taxon>
        <taxon>Pseudonocardiaceae</taxon>
        <taxon>Actinokineospora</taxon>
    </lineage>
</organism>